<feature type="compositionally biased region" description="Polar residues" evidence="1">
    <location>
        <begin position="432"/>
        <end position="446"/>
    </location>
</feature>
<feature type="compositionally biased region" description="Low complexity" evidence="1">
    <location>
        <begin position="410"/>
        <end position="431"/>
    </location>
</feature>
<reference evidence="2 3" key="1">
    <citation type="journal article" date="2023" name="Elife">
        <title>Identification of key yeast species and microbe-microbe interactions impacting larval growth of Drosophila in the wild.</title>
        <authorList>
            <person name="Mure A."/>
            <person name="Sugiura Y."/>
            <person name="Maeda R."/>
            <person name="Honda K."/>
            <person name="Sakurai N."/>
            <person name="Takahashi Y."/>
            <person name="Watada M."/>
            <person name="Katoh T."/>
            <person name="Gotoh A."/>
            <person name="Gotoh Y."/>
            <person name="Taniguchi I."/>
            <person name="Nakamura K."/>
            <person name="Hayashi T."/>
            <person name="Katayama T."/>
            <person name="Uemura T."/>
            <person name="Hattori Y."/>
        </authorList>
    </citation>
    <scope>NUCLEOTIDE SEQUENCE [LARGE SCALE GENOMIC DNA]</scope>
    <source>
        <strain evidence="2 3">SC-9</strain>
    </source>
</reference>
<evidence type="ECO:0000256" key="1">
    <source>
        <dbReference type="SAM" id="MobiDB-lite"/>
    </source>
</evidence>
<dbReference type="RefSeq" id="XP_064854048.1">
    <property type="nucleotide sequence ID" value="XM_064997976.1"/>
</dbReference>
<name>A0AAV5QR41_9ASCO</name>
<sequence>MYPHDRLKSRESLLAGSDFTTSSVTSSDYYRNDTRERFQNLRNNRFSVQNISSAHKLSTHSAFDLSNPDYLAGNRPRARSSSPEKYNQRVHIRPRTQYNHYEIPIPATLLRPPLISGKANSRNGSRESISHFRNVPDLHRPLSGASEAPILAPQNSLPQHILPPAPKRELSSSISSSSSSPNIDDYGMSKRFTFGGGSSYQSNSGSNISLQTPSIMSSQNPKHSKTKSMPPPMHSRTKSNISIVSSNDYQVKHNTITTNALLDFNELNEFGNVNVDSDTKSITEAEEERKGSGKKKHKFWFKFGKKKKNSSSPKKSKPQNDNKKAIVEDTESVNGNDKWLNNSSENVSVPKIEMEKASIDVQKDKTLDTTIGEKRLLADFSNITANETDNSMVEVVLEQEILSKDLEVASQSDGGSSAESSTGSSFKSDSSYKTPISNIYNYTSSNRSRKDSWNSNAAHDTETPEKSGTSFKNQINESRYQNLIRRNLLSSESANSSSAHLPMVKEEKRISALPIPPIETSHEPLASVVSGPNINQNQGFTVRDDKGYIVFAAESESLGMKASPISKRSDSSFSEYSKLAKENTVIRRPQPPIPIKKSDTSVFDAAPPVPHRSSTRITGVQESSSQKTQRDLSSTSSIHTFLSGSSDSEDPRMVYSPINDTFSLTSHKNSSVESISTLEGNEKDVTFSGGYDTFTNKAETGEKYEKIIEGIIEKENLKILSETEDSESVYSELDSELVINNEYSLVDETLQEAVYDESETQTSASIRNYEKLTTNSYGNANEVSHRFEAFEKPQPPSHGYDYESLIGDYANEYSESVNSDYAPKYSPSFASEEPTNKSLDLLHYYEINSSKSTFRNPSNYSFSNFRNGASNDNTGHDSRVGSESRELRVINSTTTISSLPPVENNQDDKRYFSFATSIASDIQFQQNIAAQGEIQDRLIEDMQDNQKRVASISDSSVLYYSDSDLVHNPIFPNDKPSNSDAWESVSESTGVSGGSTLLSAVNSLYGDHIHKQGYKNIEDLCHQKSMTLQDAIKQIKMEKGEFNNNMINPNRQISTNTTDSYISYDHSNYTSSIRSLRLNQNTNSNNPASVFSGKRKPLLNENTAYSYSYMNI</sequence>
<feature type="compositionally biased region" description="Polar residues" evidence="1">
    <location>
        <begin position="615"/>
        <end position="646"/>
    </location>
</feature>
<dbReference type="AlphaFoldDB" id="A0AAV5QR41"/>
<feature type="region of interest" description="Disordered" evidence="1">
    <location>
        <begin position="156"/>
        <end position="185"/>
    </location>
</feature>
<feature type="region of interest" description="Disordered" evidence="1">
    <location>
        <begin position="583"/>
        <end position="652"/>
    </location>
</feature>
<protein>
    <submittedName>
        <fullName evidence="2">Uncharacterized protein</fullName>
    </submittedName>
</protein>
<feature type="compositionally biased region" description="Polar residues" evidence="1">
    <location>
        <begin position="210"/>
        <end position="221"/>
    </location>
</feature>
<feature type="region of interest" description="Disordered" evidence="1">
    <location>
        <begin position="408"/>
        <end position="475"/>
    </location>
</feature>
<keyword evidence="3" id="KW-1185">Reference proteome</keyword>
<evidence type="ECO:0000313" key="3">
    <source>
        <dbReference type="Proteomes" id="UP001360560"/>
    </source>
</evidence>
<dbReference type="EMBL" id="BTFZ01000011">
    <property type="protein sequence ID" value="GMM37052.1"/>
    <property type="molecule type" value="Genomic_DNA"/>
</dbReference>
<feature type="compositionally biased region" description="Basic residues" evidence="1">
    <location>
        <begin position="292"/>
        <end position="317"/>
    </location>
</feature>
<accession>A0AAV5QR41</accession>
<organism evidence="2 3">
    <name type="scientific">Saccharomycopsis crataegensis</name>
    <dbReference type="NCBI Taxonomy" id="43959"/>
    <lineage>
        <taxon>Eukaryota</taxon>
        <taxon>Fungi</taxon>
        <taxon>Dikarya</taxon>
        <taxon>Ascomycota</taxon>
        <taxon>Saccharomycotina</taxon>
        <taxon>Saccharomycetes</taxon>
        <taxon>Saccharomycopsidaceae</taxon>
        <taxon>Saccharomycopsis</taxon>
    </lineage>
</organism>
<feature type="region of interest" description="Disordered" evidence="1">
    <location>
        <begin position="197"/>
        <end position="237"/>
    </location>
</feature>
<feature type="compositionally biased region" description="Polar residues" evidence="1">
    <location>
        <begin position="466"/>
        <end position="475"/>
    </location>
</feature>
<proteinExistence type="predicted"/>
<gene>
    <name evidence="2" type="ORF">DASC09_043770</name>
</gene>
<dbReference type="GeneID" id="90075027"/>
<feature type="compositionally biased region" description="Polar residues" evidence="1">
    <location>
        <begin position="332"/>
        <end position="347"/>
    </location>
</feature>
<comment type="caution">
    <text evidence="2">The sequence shown here is derived from an EMBL/GenBank/DDBJ whole genome shotgun (WGS) entry which is preliminary data.</text>
</comment>
<dbReference type="Proteomes" id="UP001360560">
    <property type="component" value="Unassembled WGS sequence"/>
</dbReference>
<feature type="compositionally biased region" description="Basic and acidic residues" evidence="1">
    <location>
        <begin position="318"/>
        <end position="327"/>
    </location>
</feature>
<feature type="compositionally biased region" description="Low complexity" evidence="1">
    <location>
        <begin position="199"/>
        <end position="209"/>
    </location>
</feature>
<evidence type="ECO:0000313" key="2">
    <source>
        <dbReference type="EMBL" id="GMM37052.1"/>
    </source>
</evidence>
<feature type="region of interest" description="Disordered" evidence="1">
    <location>
        <begin position="284"/>
        <end position="347"/>
    </location>
</feature>
<feature type="compositionally biased region" description="Low complexity" evidence="1">
    <location>
        <begin position="171"/>
        <end position="180"/>
    </location>
</feature>